<sequence>MARSGPITAQQWAQVQRLLDELELLPRIERREALATREILDARVRIEVEGLLEAELGSDGFLEDSPWQEPPTRTAAPALPPGTVLGSFRVEDLIGRGGMAEVYRAQRIGDFEQRVAIKLISGSASKQLDAFQRERRILATLEHTGISRIVDGGITDGGRSYMVMEYVEGTDLIRHAQERGLGLSARLDLFRQVCEAVSFAHRHLVIHRDLKPGNIRVTPEGQVKLLDFGVAKLLLPEGRTEDFETATILTPEFAAPEQLYGLPVTTAADVYALGAVLFHLLCGVPPFRTEGRAMHLVIDQMLRSEVPQPSSVAAQQAEPPIPPRLLRGDLDAIVARATRKKPADRYPTVDELWADLARYLAHLPVAARRGNTLYEISRSLRRHRVAVLASAAIALAVIGGLVSTMWQARVAMRAEREAVAQGDRTRRIKNFFVATFAGASALHRKDGTPATLDDALDDALRRIETEQGDDPRLQADLYSDFGEIRVGQGDIHGAKTLFERALAIHEKVLEYDDPALANSLQNRGVIETYLGETEAAMPYLKRALAIREQHPEDVEELMSARLALVTAEMNGGQFQSAIDRLKPVIDFGRDAPEARRQMLGDALVRAAYSALQIARLDDARTWAGEALALYEAHFGRNSAFTVTPLRLLARVAATQGDASAESGLRTRALEVAQSNYPDGHPDVVAALVELGLLELRTGDLPSGENHLTEAIRVADRLKIDDGNLVRAHIGLVRSSLRRNRLDVAHTTADDGIARCQGESLRDEQALCSALRGLAARVSLAAGERPADALLADAQGALKRVLEIRTLGSAGNDTEFDVADARMAVAEILAAAGRHAEAVKTLRDVVATRRKSPGGIGEDIDGARWRLAAELAQLGIPDGLVEAEKLLRAEKAGDEADQARRELAWAELERARGRIEVASAHAQNAVRGFAALGDAEARSQVLAGQFAATLH</sequence>
<keyword evidence="7" id="KW-0812">Transmembrane</keyword>
<dbReference type="Gene3D" id="1.10.510.10">
    <property type="entry name" value="Transferase(Phosphotransferase) domain 1"/>
    <property type="match status" value="1"/>
</dbReference>
<evidence type="ECO:0000313" key="9">
    <source>
        <dbReference type="EMBL" id="TDU30825.1"/>
    </source>
</evidence>
<dbReference type="SMART" id="SM00028">
    <property type="entry name" value="TPR"/>
    <property type="match status" value="5"/>
</dbReference>
<feature type="domain" description="Protein kinase" evidence="8">
    <location>
        <begin position="88"/>
        <end position="360"/>
    </location>
</feature>
<dbReference type="PANTHER" id="PTHR43289:SF34">
    <property type="entry name" value="SERINE_THREONINE-PROTEIN KINASE YBDM-RELATED"/>
    <property type="match status" value="1"/>
</dbReference>
<accession>A0A4R7P9X8</accession>
<dbReference type="EMBL" id="SOBT01000008">
    <property type="protein sequence ID" value="TDU30825.1"/>
    <property type="molecule type" value="Genomic_DNA"/>
</dbReference>
<dbReference type="CDD" id="cd14014">
    <property type="entry name" value="STKc_PknB_like"/>
    <property type="match status" value="1"/>
</dbReference>
<keyword evidence="5" id="KW-0802">TPR repeat</keyword>
<comment type="caution">
    <text evidence="9">The sequence shown here is derived from an EMBL/GenBank/DDBJ whole genome shotgun (WGS) entry which is preliminary data.</text>
</comment>
<dbReference type="InterPro" id="IPR000719">
    <property type="entry name" value="Prot_kinase_dom"/>
</dbReference>
<dbReference type="SMART" id="SM00220">
    <property type="entry name" value="S_TKc"/>
    <property type="match status" value="1"/>
</dbReference>
<evidence type="ECO:0000256" key="6">
    <source>
        <dbReference type="PROSITE-ProRule" id="PRU10141"/>
    </source>
</evidence>
<gene>
    <name evidence="9" type="ORF">DFR24_0181</name>
</gene>
<dbReference type="Pfam" id="PF00069">
    <property type="entry name" value="Pkinase"/>
    <property type="match status" value="1"/>
</dbReference>
<keyword evidence="10" id="KW-1185">Reference proteome</keyword>
<keyword evidence="4 6" id="KW-0067">ATP-binding</keyword>
<feature type="binding site" evidence="6">
    <location>
        <position position="118"/>
    </location>
    <ligand>
        <name>ATP</name>
        <dbReference type="ChEBI" id="CHEBI:30616"/>
    </ligand>
</feature>
<dbReference type="Gene3D" id="3.30.200.20">
    <property type="entry name" value="Phosphorylase Kinase, domain 1"/>
    <property type="match status" value="1"/>
</dbReference>
<dbReference type="PROSITE" id="PS50005">
    <property type="entry name" value="TPR"/>
    <property type="match status" value="1"/>
</dbReference>
<keyword evidence="3 9" id="KW-0418">Kinase</keyword>
<keyword evidence="7" id="KW-1133">Transmembrane helix</keyword>
<name>A0A4R7P9X8_9GAMM</name>
<dbReference type="AlphaFoldDB" id="A0A4R7P9X8"/>
<evidence type="ECO:0000256" key="5">
    <source>
        <dbReference type="PROSITE-ProRule" id="PRU00339"/>
    </source>
</evidence>
<dbReference type="InterPro" id="IPR011990">
    <property type="entry name" value="TPR-like_helical_dom_sf"/>
</dbReference>
<dbReference type="Gene3D" id="1.25.40.10">
    <property type="entry name" value="Tetratricopeptide repeat domain"/>
    <property type="match status" value="2"/>
</dbReference>
<dbReference type="RefSeq" id="WP_133879464.1">
    <property type="nucleotide sequence ID" value="NZ_MWIN01000023.1"/>
</dbReference>
<dbReference type="PROSITE" id="PS00107">
    <property type="entry name" value="PROTEIN_KINASE_ATP"/>
    <property type="match status" value="1"/>
</dbReference>
<evidence type="ECO:0000256" key="1">
    <source>
        <dbReference type="ARBA" id="ARBA00022679"/>
    </source>
</evidence>
<proteinExistence type="predicted"/>
<evidence type="ECO:0000259" key="8">
    <source>
        <dbReference type="PROSITE" id="PS50011"/>
    </source>
</evidence>
<organism evidence="9 10">
    <name type="scientific">Panacagrimonas perspica</name>
    <dbReference type="NCBI Taxonomy" id="381431"/>
    <lineage>
        <taxon>Bacteria</taxon>
        <taxon>Pseudomonadati</taxon>
        <taxon>Pseudomonadota</taxon>
        <taxon>Gammaproteobacteria</taxon>
        <taxon>Nevskiales</taxon>
        <taxon>Nevskiaceae</taxon>
        <taxon>Panacagrimonas</taxon>
    </lineage>
</organism>
<dbReference type="SUPFAM" id="SSF56112">
    <property type="entry name" value="Protein kinase-like (PK-like)"/>
    <property type="match status" value="1"/>
</dbReference>
<dbReference type="InterPro" id="IPR017441">
    <property type="entry name" value="Protein_kinase_ATP_BS"/>
</dbReference>
<dbReference type="Pfam" id="PF13424">
    <property type="entry name" value="TPR_12"/>
    <property type="match status" value="1"/>
</dbReference>
<keyword evidence="2 6" id="KW-0547">Nucleotide-binding</keyword>
<dbReference type="PROSITE" id="PS50011">
    <property type="entry name" value="PROTEIN_KINASE_DOM"/>
    <property type="match status" value="1"/>
</dbReference>
<dbReference type="InterPro" id="IPR011009">
    <property type="entry name" value="Kinase-like_dom_sf"/>
</dbReference>
<evidence type="ECO:0000256" key="4">
    <source>
        <dbReference type="ARBA" id="ARBA00022840"/>
    </source>
</evidence>
<dbReference type="OrthoDB" id="9801841at2"/>
<keyword evidence="1" id="KW-0808">Transferase</keyword>
<evidence type="ECO:0000256" key="3">
    <source>
        <dbReference type="ARBA" id="ARBA00022777"/>
    </source>
</evidence>
<protein>
    <submittedName>
        <fullName evidence="9">Serine/threonine-protein kinase</fullName>
    </submittedName>
</protein>
<keyword evidence="7" id="KW-0472">Membrane</keyword>
<feature type="repeat" description="TPR" evidence="5">
    <location>
        <begin position="517"/>
        <end position="550"/>
    </location>
</feature>
<dbReference type="Proteomes" id="UP000295341">
    <property type="component" value="Unassembled WGS sequence"/>
</dbReference>
<reference evidence="9 10" key="1">
    <citation type="submission" date="2019-03" db="EMBL/GenBank/DDBJ databases">
        <title>Genomic Encyclopedia of Type Strains, Phase IV (KMG-IV): sequencing the most valuable type-strain genomes for metagenomic binning, comparative biology and taxonomic classification.</title>
        <authorList>
            <person name="Goeker M."/>
        </authorList>
    </citation>
    <scope>NUCLEOTIDE SEQUENCE [LARGE SCALE GENOMIC DNA]</scope>
    <source>
        <strain evidence="9 10">DSM 26377</strain>
    </source>
</reference>
<feature type="transmembrane region" description="Helical" evidence="7">
    <location>
        <begin position="385"/>
        <end position="406"/>
    </location>
</feature>
<dbReference type="InterPro" id="IPR019734">
    <property type="entry name" value="TPR_rpt"/>
</dbReference>
<dbReference type="GO" id="GO:0004674">
    <property type="term" value="F:protein serine/threonine kinase activity"/>
    <property type="evidence" value="ECO:0007669"/>
    <property type="project" value="TreeGrafter"/>
</dbReference>
<dbReference type="SUPFAM" id="SSF48452">
    <property type="entry name" value="TPR-like"/>
    <property type="match status" value="2"/>
</dbReference>
<evidence type="ECO:0000256" key="7">
    <source>
        <dbReference type="SAM" id="Phobius"/>
    </source>
</evidence>
<dbReference type="PANTHER" id="PTHR43289">
    <property type="entry name" value="MITOGEN-ACTIVATED PROTEIN KINASE KINASE KINASE 20-RELATED"/>
    <property type="match status" value="1"/>
</dbReference>
<evidence type="ECO:0000256" key="2">
    <source>
        <dbReference type="ARBA" id="ARBA00022741"/>
    </source>
</evidence>
<evidence type="ECO:0000313" key="10">
    <source>
        <dbReference type="Proteomes" id="UP000295341"/>
    </source>
</evidence>
<dbReference type="GO" id="GO:0005524">
    <property type="term" value="F:ATP binding"/>
    <property type="evidence" value="ECO:0007669"/>
    <property type="project" value="UniProtKB-UniRule"/>
</dbReference>